<evidence type="ECO:0000256" key="2">
    <source>
        <dbReference type="ARBA" id="ARBA00022691"/>
    </source>
</evidence>
<dbReference type="Gene3D" id="3.40.50.150">
    <property type="entry name" value="Vaccinia Virus protein VP39"/>
    <property type="match status" value="1"/>
</dbReference>
<keyword evidence="2" id="KW-0949">S-adenosyl-L-methionine</keyword>
<dbReference type="AlphaFoldDB" id="A0A1Y5T447"/>
<dbReference type="Proteomes" id="UP000193870">
    <property type="component" value="Unassembled WGS sequence"/>
</dbReference>
<dbReference type="RefSeq" id="WP_090928987.1">
    <property type="nucleotide sequence ID" value="NZ_FOPF01000007.1"/>
</dbReference>
<dbReference type="EC" id="2.1.1.223" evidence="4"/>
<dbReference type="InterPro" id="IPR050210">
    <property type="entry name" value="tRNA_Adenine-N(6)_MTase"/>
</dbReference>
<dbReference type="InterPro" id="IPR007848">
    <property type="entry name" value="Small_mtfrase_dom"/>
</dbReference>
<keyword evidence="4" id="KW-0808">Transferase</keyword>
<dbReference type="EMBL" id="FWFV01000007">
    <property type="protein sequence ID" value="SLN53592.1"/>
    <property type="molecule type" value="Genomic_DNA"/>
</dbReference>
<dbReference type="PROSITE" id="PS00092">
    <property type="entry name" value="N6_MTASE"/>
    <property type="match status" value="1"/>
</dbReference>
<dbReference type="GO" id="GO:0003676">
    <property type="term" value="F:nucleic acid binding"/>
    <property type="evidence" value="ECO:0007669"/>
    <property type="project" value="InterPro"/>
</dbReference>
<keyword evidence="1 4" id="KW-0489">Methyltransferase</keyword>
<sequence>MMSTSDDSTTHDAFLGGQLILGQFRHGYRAGVDPVLLAASVEARPGQSVLDLGCGAGAAMLCLGTRIAELDLHGLEVQPAYAALARVNAGRNGIAATIHEGDVGRMPPALRARRFDRVIANPPYFDRRTGTPSPDTPRETAFGEGVALADWIAAGARRLEPRGVMSVIQKSDRLPDLLAAMHGTLGSLRLRPVQPREGRPAVLVVIEGTKGGRSPARMEAPLILHAGARHTADGDDFSAEARALLRAGAAWE</sequence>
<organism evidence="4 5">
    <name type="scientific">Palleronia marisminoris</name>
    <dbReference type="NCBI Taxonomy" id="315423"/>
    <lineage>
        <taxon>Bacteria</taxon>
        <taxon>Pseudomonadati</taxon>
        <taxon>Pseudomonadota</taxon>
        <taxon>Alphaproteobacteria</taxon>
        <taxon>Rhodobacterales</taxon>
        <taxon>Roseobacteraceae</taxon>
        <taxon>Palleronia</taxon>
    </lineage>
</organism>
<protein>
    <submittedName>
        <fullName evidence="4">tRNA1(Val) (Adenine(37)-N6)-methyltransferase</fullName>
        <ecNumber evidence="4">2.1.1.223</ecNumber>
    </submittedName>
</protein>
<dbReference type="Pfam" id="PF05175">
    <property type="entry name" value="MTS"/>
    <property type="match status" value="1"/>
</dbReference>
<evidence type="ECO:0000256" key="1">
    <source>
        <dbReference type="ARBA" id="ARBA00022603"/>
    </source>
</evidence>
<reference evidence="4 5" key="1">
    <citation type="submission" date="2017-03" db="EMBL/GenBank/DDBJ databases">
        <authorList>
            <person name="Afonso C.L."/>
            <person name="Miller P.J."/>
            <person name="Scott M.A."/>
            <person name="Spackman E."/>
            <person name="Goraichik I."/>
            <person name="Dimitrov K.M."/>
            <person name="Suarez D.L."/>
            <person name="Swayne D.E."/>
        </authorList>
    </citation>
    <scope>NUCLEOTIDE SEQUENCE [LARGE SCALE GENOMIC DNA]</scope>
    <source>
        <strain evidence="4 5">CECT 7066</strain>
    </source>
</reference>
<proteinExistence type="predicted"/>
<dbReference type="InterPro" id="IPR029063">
    <property type="entry name" value="SAM-dependent_MTases_sf"/>
</dbReference>
<accession>A0A1Y5T447</accession>
<gene>
    <name evidence="4" type="primary">yfiC</name>
    <name evidence="4" type="ORF">PAM7066_02520</name>
</gene>
<feature type="domain" description="Methyltransferase small" evidence="3">
    <location>
        <begin position="36"/>
        <end position="128"/>
    </location>
</feature>
<evidence type="ECO:0000313" key="5">
    <source>
        <dbReference type="Proteomes" id="UP000193870"/>
    </source>
</evidence>
<dbReference type="OrthoDB" id="5489421at2"/>
<dbReference type="CDD" id="cd02440">
    <property type="entry name" value="AdoMet_MTases"/>
    <property type="match status" value="1"/>
</dbReference>
<dbReference type="InterPro" id="IPR002052">
    <property type="entry name" value="DNA_methylase_N6_adenine_CS"/>
</dbReference>
<evidence type="ECO:0000259" key="3">
    <source>
        <dbReference type="Pfam" id="PF05175"/>
    </source>
</evidence>
<dbReference type="PANTHER" id="PTHR47739">
    <property type="entry name" value="TRNA1(VAL) (ADENINE(37)-N6)-METHYLTRANSFERASE"/>
    <property type="match status" value="1"/>
</dbReference>
<dbReference type="GO" id="GO:0008757">
    <property type="term" value="F:S-adenosylmethionine-dependent methyltransferase activity"/>
    <property type="evidence" value="ECO:0007669"/>
    <property type="project" value="UniProtKB-ARBA"/>
</dbReference>
<keyword evidence="5" id="KW-1185">Reference proteome</keyword>
<dbReference type="PANTHER" id="PTHR47739:SF1">
    <property type="entry name" value="TRNA1(VAL) (ADENINE(37)-N6)-METHYLTRANSFERASE"/>
    <property type="match status" value="1"/>
</dbReference>
<dbReference type="GO" id="GO:0008170">
    <property type="term" value="F:N-methyltransferase activity"/>
    <property type="evidence" value="ECO:0007669"/>
    <property type="project" value="UniProtKB-ARBA"/>
</dbReference>
<dbReference type="GO" id="GO:0032259">
    <property type="term" value="P:methylation"/>
    <property type="evidence" value="ECO:0007669"/>
    <property type="project" value="UniProtKB-KW"/>
</dbReference>
<dbReference type="SUPFAM" id="SSF53335">
    <property type="entry name" value="S-adenosyl-L-methionine-dependent methyltransferases"/>
    <property type="match status" value="1"/>
</dbReference>
<name>A0A1Y5T447_9RHOB</name>
<dbReference type="STRING" id="315423.SAMN04488020_10748"/>
<evidence type="ECO:0000313" key="4">
    <source>
        <dbReference type="EMBL" id="SLN53592.1"/>
    </source>
</evidence>